<dbReference type="PANTHER" id="PTHR30002:SF4">
    <property type="entry name" value="EPOXYQUEUOSINE REDUCTASE"/>
    <property type="match status" value="1"/>
</dbReference>
<keyword evidence="4 9" id="KW-0479">Metal-binding</keyword>
<accession>A0A1N6F304</accession>
<keyword evidence="1 9" id="KW-0004">4Fe-4S</keyword>
<dbReference type="GO" id="GO:0005737">
    <property type="term" value="C:cytoplasm"/>
    <property type="evidence" value="ECO:0007669"/>
    <property type="project" value="UniProtKB-SubCell"/>
</dbReference>
<keyword evidence="2 9" id="KW-0963">Cytoplasm</keyword>
<dbReference type="AlphaFoldDB" id="A0A1N6F304"/>
<dbReference type="GO" id="GO:0046872">
    <property type="term" value="F:metal ion binding"/>
    <property type="evidence" value="ECO:0007669"/>
    <property type="project" value="UniProtKB-KW"/>
</dbReference>
<gene>
    <name evidence="9" type="primary">queG</name>
    <name evidence="11" type="ORF">SAMN05443662_0892</name>
</gene>
<dbReference type="GO" id="GO:0008616">
    <property type="term" value="P:tRNA queuosine(34) biosynthetic process"/>
    <property type="evidence" value="ECO:0007669"/>
    <property type="project" value="UniProtKB-UniRule"/>
</dbReference>
<dbReference type="PANTHER" id="PTHR30002">
    <property type="entry name" value="EPOXYQUEUOSINE REDUCTASE"/>
    <property type="match status" value="1"/>
</dbReference>
<keyword evidence="12" id="KW-1185">Reference proteome</keyword>
<evidence type="ECO:0000256" key="1">
    <source>
        <dbReference type="ARBA" id="ARBA00022485"/>
    </source>
</evidence>
<dbReference type="InterPro" id="IPR013542">
    <property type="entry name" value="QueG_DUF1730"/>
</dbReference>
<comment type="subunit">
    <text evidence="9">Monomer.</text>
</comment>
<comment type="pathway">
    <text evidence="9">tRNA modification; tRNA-queuosine biosynthesis.</text>
</comment>
<feature type="active site" description="Proton donor" evidence="9">
    <location>
        <position position="137"/>
    </location>
</feature>
<organism evidence="11 12">
    <name type="scientific">Sulfurivirga caldicuralii</name>
    <dbReference type="NCBI Taxonomy" id="364032"/>
    <lineage>
        <taxon>Bacteria</taxon>
        <taxon>Pseudomonadati</taxon>
        <taxon>Pseudomonadota</taxon>
        <taxon>Gammaproteobacteria</taxon>
        <taxon>Thiotrichales</taxon>
        <taxon>Piscirickettsiaceae</taxon>
        <taxon>Sulfurivirga</taxon>
    </lineage>
</organism>
<feature type="domain" description="4Fe-4S ferredoxin-type" evidence="10">
    <location>
        <begin position="183"/>
        <end position="212"/>
    </location>
</feature>
<keyword evidence="3 9" id="KW-0819">tRNA processing</keyword>
<feature type="binding site" evidence="9">
    <location>
        <position position="220"/>
    </location>
    <ligand>
        <name>cob(II)alamin</name>
        <dbReference type="ChEBI" id="CHEBI:16304"/>
    </ligand>
</feature>
<feature type="binding site" evidence="9">
    <location>
        <position position="248"/>
    </location>
    <ligand>
        <name>[4Fe-4S] cluster</name>
        <dbReference type="ChEBI" id="CHEBI:49883"/>
        <label>2</label>
    </ligand>
</feature>
<dbReference type="Pfam" id="PF13484">
    <property type="entry name" value="Fer4_16"/>
    <property type="match status" value="1"/>
</dbReference>
<feature type="binding site" evidence="9">
    <location>
        <position position="172"/>
    </location>
    <ligand>
        <name>cob(II)alamin</name>
        <dbReference type="ChEBI" id="CHEBI:16304"/>
    </ligand>
</feature>
<comment type="similarity">
    <text evidence="9">Belongs to the QueG family.</text>
</comment>
<dbReference type="InterPro" id="IPR004453">
    <property type="entry name" value="QueG"/>
</dbReference>
<dbReference type="Pfam" id="PF08331">
    <property type="entry name" value="QueG_DUF1730"/>
    <property type="match status" value="1"/>
</dbReference>
<evidence type="ECO:0000256" key="6">
    <source>
        <dbReference type="ARBA" id="ARBA00023002"/>
    </source>
</evidence>
<comment type="cofactor">
    <cofactor evidence="9">
        <name>cob(II)alamin</name>
        <dbReference type="ChEBI" id="CHEBI:16304"/>
    </cofactor>
</comment>
<keyword evidence="5 9" id="KW-0671">Queuosine biosynthesis</keyword>
<protein>
    <recommendedName>
        <fullName evidence="9">Epoxyqueuosine reductase</fullName>
        <ecNumber evidence="9">1.17.99.6</ecNumber>
    </recommendedName>
    <alternativeName>
        <fullName evidence="9">Queuosine biosynthesis protein QueG</fullName>
    </alternativeName>
</protein>
<dbReference type="HAMAP" id="MF_00916">
    <property type="entry name" value="QueG"/>
    <property type="match status" value="1"/>
</dbReference>
<evidence type="ECO:0000313" key="11">
    <source>
        <dbReference type="EMBL" id="SIN89604.1"/>
    </source>
</evidence>
<dbReference type="InterPro" id="IPR017896">
    <property type="entry name" value="4Fe4S_Fe-S-bd"/>
</dbReference>
<keyword evidence="8 9" id="KW-0411">Iron-sulfur</keyword>
<keyword evidence="6 9" id="KW-0560">Oxidoreductase</keyword>
<feature type="binding site" evidence="9">
    <location>
        <position position="137"/>
    </location>
    <ligand>
        <name>cob(II)alamin</name>
        <dbReference type="ChEBI" id="CHEBI:16304"/>
    </ligand>
</feature>
<evidence type="ECO:0000313" key="12">
    <source>
        <dbReference type="Proteomes" id="UP000198461"/>
    </source>
</evidence>
<comment type="catalytic activity">
    <reaction evidence="9">
        <text>epoxyqueuosine(34) in tRNA + AH2 = queuosine(34) in tRNA + A + H2O</text>
        <dbReference type="Rhea" id="RHEA:32159"/>
        <dbReference type="Rhea" id="RHEA-COMP:18571"/>
        <dbReference type="Rhea" id="RHEA-COMP:18582"/>
        <dbReference type="ChEBI" id="CHEBI:13193"/>
        <dbReference type="ChEBI" id="CHEBI:15377"/>
        <dbReference type="ChEBI" id="CHEBI:17499"/>
        <dbReference type="ChEBI" id="CHEBI:194431"/>
        <dbReference type="ChEBI" id="CHEBI:194443"/>
        <dbReference type="EC" id="1.17.99.6"/>
    </reaction>
</comment>
<dbReference type="RefSeq" id="WP_074201181.1">
    <property type="nucleotide sequence ID" value="NZ_FSRE01000002.1"/>
</dbReference>
<dbReference type="EC" id="1.17.99.6" evidence="9"/>
<feature type="binding site" evidence="9">
    <location>
        <position position="202"/>
    </location>
    <ligand>
        <name>[4Fe-4S] cluster</name>
        <dbReference type="ChEBI" id="CHEBI:49883"/>
        <label>2</label>
    </ligand>
</feature>
<evidence type="ECO:0000256" key="9">
    <source>
        <dbReference type="HAMAP-Rule" id="MF_00916"/>
    </source>
</evidence>
<comment type="subcellular location">
    <subcellularLocation>
        <location evidence="9">Cytoplasm</location>
    </subcellularLocation>
</comment>
<dbReference type="NCBIfam" id="TIGR00276">
    <property type="entry name" value="tRNA epoxyqueuosine(34) reductase QueG"/>
    <property type="match status" value="1"/>
</dbReference>
<name>A0A1N6F304_9GAMM</name>
<comment type="function">
    <text evidence="9">Catalyzes the conversion of epoxyqueuosine (oQ) to queuosine (Q), which is a hypermodified base found in the wobble positions of tRNA(Asp), tRNA(Asn), tRNA(His) and tRNA(Tyr).</text>
</comment>
<dbReference type="FunFam" id="3.30.70.20:FF:000017">
    <property type="entry name" value="Epoxyqueuosine reductase"/>
    <property type="match status" value="1"/>
</dbReference>
<feature type="binding site" evidence="9">
    <location>
        <position position="192"/>
    </location>
    <ligand>
        <name>[4Fe-4S] cluster</name>
        <dbReference type="ChEBI" id="CHEBI:49883"/>
        <label>1</label>
    </ligand>
</feature>
<feature type="binding site" evidence="9">
    <location>
        <position position="158"/>
    </location>
    <ligand>
        <name>cob(II)alamin</name>
        <dbReference type="ChEBI" id="CHEBI:16304"/>
    </ligand>
</feature>
<evidence type="ECO:0000256" key="5">
    <source>
        <dbReference type="ARBA" id="ARBA00022785"/>
    </source>
</evidence>
<dbReference type="Gene3D" id="3.30.70.20">
    <property type="match status" value="1"/>
</dbReference>
<dbReference type="GO" id="GO:0051539">
    <property type="term" value="F:4 iron, 4 sulfur cluster binding"/>
    <property type="evidence" value="ECO:0007669"/>
    <property type="project" value="UniProtKB-KW"/>
</dbReference>
<feature type="binding site" evidence="9">
    <location>
        <position position="59"/>
    </location>
    <ligand>
        <name>cob(II)alamin</name>
        <dbReference type="ChEBI" id="CHEBI:16304"/>
    </ligand>
</feature>
<evidence type="ECO:0000256" key="2">
    <source>
        <dbReference type="ARBA" id="ARBA00022490"/>
    </source>
</evidence>
<dbReference type="PROSITE" id="PS51379">
    <property type="entry name" value="4FE4S_FER_2"/>
    <property type="match status" value="1"/>
</dbReference>
<evidence type="ECO:0000259" key="10">
    <source>
        <dbReference type="PROSITE" id="PS51379"/>
    </source>
</evidence>
<dbReference type="STRING" id="364032.SAMN05443662_0892"/>
<feature type="binding site" evidence="9">
    <location>
        <begin position="245"/>
        <end position="246"/>
    </location>
    <ligand>
        <name>cob(II)alamin</name>
        <dbReference type="ChEBI" id="CHEBI:16304"/>
    </ligand>
</feature>
<comment type="caution">
    <text evidence="9">Lacks conserved residue(s) required for the propagation of feature annotation.</text>
</comment>
<feature type="binding site" evidence="9">
    <location>
        <position position="195"/>
    </location>
    <ligand>
        <name>[4Fe-4S] cluster</name>
        <dbReference type="ChEBI" id="CHEBI:49883"/>
        <label>1</label>
    </ligand>
</feature>
<keyword evidence="7 9" id="KW-0408">Iron</keyword>
<feature type="binding site" evidence="9">
    <location>
        <position position="218"/>
    </location>
    <ligand>
        <name>[4Fe-4S] cluster</name>
        <dbReference type="ChEBI" id="CHEBI:49883"/>
        <label>2</label>
    </ligand>
</feature>
<feature type="binding site" evidence="9">
    <location>
        <position position="245"/>
    </location>
    <ligand>
        <name>[4Fe-4S] cluster</name>
        <dbReference type="ChEBI" id="CHEBI:49883"/>
        <label>2</label>
    </ligand>
</feature>
<feature type="binding site" evidence="9">
    <location>
        <position position="198"/>
    </location>
    <ligand>
        <name>[4Fe-4S] cluster</name>
        <dbReference type="ChEBI" id="CHEBI:49883"/>
        <label>1</label>
    </ligand>
</feature>
<keyword evidence="9" id="KW-0846">Cobalamin</keyword>
<dbReference type="UniPathway" id="UPA00392"/>
<dbReference type="GO" id="GO:0052693">
    <property type="term" value="F:epoxyqueuosine reductase activity"/>
    <property type="evidence" value="ECO:0007669"/>
    <property type="project" value="UniProtKB-UniRule"/>
</dbReference>
<proteinExistence type="inferred from homology"/>
<reference evidence="11 12" key="1">
    <citation type="submission" date="2016-11" db="EMBL/GenBank/DDBJ databases">
        <authorList>
            <person name="Jaros S."/>
            <person name="Januszkiewicz K."/>
            <person name="Wedrychowicz H."/>
        </authorList>
    </citation>
    <scope>NUCLEOTIDE SEQUENCE [LARGE SCALE GENOMIC DNA]</scope>
    <source>
        <strain evidence="11 12">DSM 17737</strain>
    </source>
</reference>
<dbReference type="GO" id="GO:0031419">
    <property type="term" value="F:cobalamin binding"/>
    <property type="evidence" value="ECO:0007669"/>
    <property type="project" value="UniProtKB-KW"/>
</dbReference>
<dbReference type="EMBL" id="FSRE01000002">
    <property type="protein sequence ID" value="SIN89604.1"/>
    <property type="molecule type" value="Genomic_DNA"/>
</dbReference>
<feature type="binding site" evidence="9">
    <location>
        <position position="161"/>
    </location>
    <ligand>
        <name>cob(II)alamin</name>
        <dbReference type="ChEBI" id="CHEBI:16304"/>
    </ligand>
</feature>
<evidence type="ECO:0000256" key="8">
    <source>
        <dbReference type="ARBA" id="ARBA00023014"/>
    </source>
</evidence>
<dbReference type="Proteomes" id="UP000198461">
    <property type="component" value="Unassembled WGS sequence"/>
</dbReference>
<evidence type="ECO:0000256" key="3">
    <source>
        <dbReference type="ARBA" id="ARBA00022694"/>
    </source>
</evidence>
<evidence type="ECO:0000256" key="4">
    <source>
        <dbReference type="ARBA" id="ARBA00022723"/>
    </source>
</evidence>
<dbReference type="SUPFAM" id="SSF54862">
    <property type="entry name" value="4Fe-4S ferredoxins"/>
    <property type="match status" value="1"/>
</dbReference>
<feature type="binding site" evidence="9">
    <location>
        <position position="252"/>
    </location>
    <ligand>
        <name>[4Fe-4S] cluster</name>
        <dbReference type="ChEBI" id="CHEBI:49883"/>
        <label>1</label>
    </ligand>
</feature>
<sequence length="384" mass="43554">MNDTARLKESIRAEAQRLGFADCGVTHTDLSAYEASYFNWLGQHFHGEMEYMARHGLKRTRPNLLVPGTQSIISVRMNYYDCDSENPLAQLQRGDHAYISRYALGRDYHKLIRNRLKNLVAFIEKAVGPFNYRIFTDSAPVLERPIAREAGLGFIGKNSLVIHPRAGSWFFLGEIYTDLQLPPDPCFEKQGCGPCTACLDACPTGAIVADGVVDARRCISYLTIEHPGAIPEDLRPLIGNRIYGCDDCQLVCPWNRFAEPNRETDFKPRHALDRATLLELWQWSETDFLERFAGSPIRRIGFERWQRNLAVALGNAPASDAVVAALGAKKPQISSKMVLEHVHWALAQQREKRHRKKVGDPPLLVGRKAYLPRRCKEKLVKREE</sequence>
<comment type="cofactor">
    <cofactor evidence="9">
        <name>[4Fe-4S] cluster</name>
        <dbReference type="ChEBI" id="CHEBI:49883"/>
    </cofactor>
    <text evidence="9">Binds 2 [4Fe-4S] clusters per monomer.</text>
</comment>
<keyword evidence="9" id="KW-0170">Cobalt</keyword>
<dbReference type="OrthoDB" id="9784571at2"/>
<evidence type="ECO:0000256" key="7">
    <source>
        <dbReference type="ARBA" id="ARBA00023004"/>
    </source>
</evidence>